<dbReference type="Proteomes" id="UP000001941">
    <property type="component" value="Chromosome"/>
</dbReference>
<keyword evidence="1" id="KW-0812">Transmembrane</keyword>
<name>Q2FMT8_METHJ</name>
<organism evidence="2 3">
    <name type="scientific">Methanospirillum hungatei JF-1 (strain ATCC 27890 / DSM 864 / NBRC 100397 / JF-1)</name>
    <dbReference type="NCBI Taxonomy" id="323259"/>
    <lineage>
        <taxon>Archaea</taxon>
        <taxon>Methanobacteriati</taxon>
        <taxon>Methanobacteriota</taxon>
        <taxon>Stenosarchaea group</taxon>
        <taxon>Methanomicrobia</taxon>
        <taxon>Methanomicrobiales</taxon>
        <taxon>Methanospirillaceae</taxon>
        <taxon>Methanospirillum</taxon>
    </lineage>
</organism>
<dbReference type="OrthoDB" id="106988at2157"/>
<evidence type="ECO:0000313" key="2">
    <source>
        <dbReference type="EMBL" id="ABD40082.1"/>
    </source>
</evidence>
<accession>Q2FMT8</accession>
<dbReference type="eggNOG" id="arCOG02911">
    <property type="taxonomic scope" value="Archaea"/>
</dbReference>
<proteinExistence type="predicted"/>
<dbReference type="InParanoid" id="Q2FMT8"/>
<sequence length="308" mass="35448">MKDNAVSPVVAFMLLLMIVVSFISVLNAYYIPSLKQQAEIEHLHNVEQSFLKISSDILQILTFRQNMTMNEPIQLGGGDVFFSPVKSSGYLEVNTSVQDNPLYTINIQVKNKDDHIIYSQYSEINQSKIIFRPIGNFWINQGYEWEDGIIYITKGNRKTSLIYSDTDEKIQQTRNNYYNMSLPRIKLSESQNNLTNIIIDIINIENPLQKRSYSGNGYGSFIVDLKKVKQYSAPLNISEKIIFDTSNSAVNYGVDSTINDTFYRSIPWTNAIWDHNSFTLTIPNNPILLMENKIPDLTINLWNLSFHF</sequence>
<keyword evidence="1" id="KW-0472">Membrane</keyword>
<evidence type="ECO:0000256" key="1">
    <source>
        <dbReference type="SAM" id="Phobius"/>
    </source>
</evidence>
<dbReference type="HOGENOM" id="CLU_076811_0_0_2"/>
<reference evidence="3" key="1">
    <citation type="journal article" date="2016" name="Stand. Genomic Sci.">
        <title>Complete genome sequence of Methanospirillum hungatei type strain JF1.</title>
        <authorList>
            <person name="Gunsalus R.P."/>
            <person name="Cook L.E."/>
            <person name="Crable B."/>
            <person name="Rohlin L."/>
            <person name="McDonald E."/>
            <person name="Mouttaki H."/>
            <person name="Sieber J.R."/>
            <person name="Poweleit N."/>
            <person name="Zhou H."/>
            <person name="Lapidus A.L."/>
            <person name="Daligault H.E."/>
            <person name="Land M."/>
            <person name="Gilna P."/>
            <person name="Ivanova N."/>
            <person name="Kyrpides N."/>
            <person name="Culley D.E."/>
            <person name="McInerney M.J."/>
        </authorList>
    </citation>
    <scope>NUCLEOTIDE SEQUENCE [LARGE SCALE GENOMIC DNA]</scope>
    <source>
        <strain evidence="3">ATCC 27890 / DSM 864 / NBRC 100397 / JF-1</strain>
    </source>
</reference>
<dbReference type="RefSeq" id="WP_011447377.1">
    <property type="nucleotide sequence ID" value="NC_007796.1"/>
</dbReference>
<dbReference type="EMBL" id="CP000254">
    <property type="protein sequence ID" value="ABD40082.1"/>
    <property type="molecule type" value="Genomic_DNA"/>
</dbReference>
<feature type="transmembrane region" description="Helical" evidence="1">
    <location>
        <begin position="6"/>
        <end position="30"/>
    </location>
</feature>
<keyword evidence="3" id="KW-1185">Reference proteome</keyword>
<evidence type="ECO:0000313" key="3">
    <source>
        <dbReference type="Proteomes" id="UP000001941"/>
    </source>
</evidence>
<keyword evidence="1" id="KW-1133">Transmembrane helix</keyword>
<evidence type="ECO:0008006" key="4">
    <source>
        <dbReference type="Google" id="ProtNLM"/>
    </source>
</evidence>
<gene>
    <name evidence="2" type="ordered locus">Mhun_0312</name>
</gene>
<dbReference type="KEGG" id="mhu:Mhun_0312"/>
<dbReference type="GeneID" id="3925226"/>
<dbReference type="AlphaFoldDB" id="Q2FMT8"/>
<dbReference type="STRING" id="323259.Mhun_0312"/>
<protein>
    <recommendedName>
        <fullName evidence="4">Archaeal Type IV pilin N-terminal domain-containing protein</fullName>
    </recommendedName>
</protein>
<dbReference type="EnsemblBacteria" id="ABD40082">
    <property type="protein sequence ID" value="ABD40082"/>
    <property type="gene ID" value="Mhun_0312"/>
</dbReference>